<accession>A0ABX2T781</accession>
<comment type="caution">
    <text evidence="1">The sequence shown here is derived from an EMBL/GenBank/DDBJ whole genome shotgun (WGS) entry which is preliminary data.</text>
</comment>
<organism evidence="1 2">
    <name type="scientific">Azospirillum oleiclasticum</name>
    <dbReference type="NCBI Taxonomy" id="2735135"/>
    <lineage>
        <taxon>Bacteria</taxon>
        <taxon>Pseudomonadati</taxon>
        <taxon>Pseudomonadota</taxon>
        <taxon>Alphaproteobacteria</taxon>
        <taxon>Rhodospirillales</taxon>
        <taxon>Azospirillaceae</taxon>
        <taxon>Azospirillum</taxon>
    </lineage>
</organism>
<keyword evidence="2" id="KW-1185">Reference proteome</keyword>
<protein>
    <recommendedName>
        <fullName evidence="3">DUF1127 domain-containing protein</fullName>
    </recommendedName>
</protein>
<gene>
    <name evidence="1" type="ORF">HND93_05285</name>
</gene>
<proteinExistence type="predicted"/>
<dbReference type="EMBL" id="JABFDB010000002">
    <property type="protein sequence ID" value="NYZ19116.1"/>
    <property type="molecule type" value="Genomic_DNA"/>
</dbReference>
<name>A0ABX2T781_9PROT</name>
<reference evidence="1 2" key="1">
    <citation type="submission" date="2020-05" db="EMBL/GenBank/DDBJ databases">
        <title>Azospirillum oleiclasticum sp. nov, a nitrogen-fixing and heavy crude oil-emulsifying bacterium isolated from the crude oil of Yumen Oilfield.</title>
        <authorList>
            <person name="Wu D."/>
            <person name="Cai M."/>
            <person name="Zhang X."/>
        </authorList>
    </citation>
    <scope>NUCLEOTIDE SEQUENCE [LARGE SCALE GENOMIC DNA]</scope>
    <source>
        <strain evidence="1 2">ROY-1-1-2</strain>
    </source>
</reference>
<dbReference type="Proteomes" id="UP000584642">
    <property type="component" value="Unassembled WGS sequence"/>
</dbReference>
<dbReference type="RefSeq" id="WP_180280894.1">
    <property type="nucleotide sequence ID" value="NZ_JABFDB010000002.1"/>
</dbReference>
<evidence type="ECO:0008006" key="3">
    <source>
        <dbReference type="Google" id="ProtNLM"/>
    </source>
</evidence>
<evidence type="ECO:0000313" key="2">
    <source>
        <dbReference type="Proteomes" id="UP000584642"/>
    </source>
</evidence>
<evidence type="ECO:0000313" key="1">
    <source>
        <dbReference type="EMBL" id="NYZ19116.1"/>
    </source>
</evidence>
<sequence length="72" mass="7733">MTTIARSGTTSLGLGALVQSVQTFFSAAVDGLRLYRAVSGGRPISNAELNRTGFTREQVAFLSKHVRRMGDC</sequence>